<evidence type="ECO:0000313" key="3">
    <source>
        <dbReference type="EMBL" id="KAL0639849.1"/>
    </source>
</evidence>
<dbReference type="Pfam" id="PF00135">
    <property type="entry name" value="COesterase"/>
    <property type="match status" value="1"/>
</dbReference>
<keyword evidence="1" id="KW-0732">Signal</keyword>
<dbReference type="Gene3D" id="3.40.50.1820">
    <property type="entry name" value="alpha/beta hydrolase"/>
    <property type="match status" value="1"/>
</dbReference>
<keyword evidence="4" id="KW-1185">Reference proteome</keyword>
<evidence type="ECO:0000313" key="4">
    <source>
        <dbReference type="Proteomes" id="UP001447188"/>
    </source>
</evidence>
<accession>A0ABR3GVC5</accession>
<sequence length="525" mass="55535">MFVPSFLLALGMSSLIAATPIASLPTIDLGDAVHRATSYDESYDAYVFSNIRFAAPPIGDLRFGAPQPPSANRTINDGSVGFSCPQAIVSYIEAALAPGPQSEDCLFLDVIVPRKVLNGDFGKVPVLFWIFGGGYTLGSKTAMGDPTTFLKDSPSPVVWVAPNYRLGIFGFLAGPSFALAPGTVVNAGLYDQKLALQWVQDKIHLFNGQKDEVTVVGASAGAGSILHHITANGGEGDAPLFKRALPIGPGSTPTGGHSGAEEIFSLVEAHVGCSGKGVDCIRSLSSEVLIKANTDIITAFGAPYLGPGPTVDGNLVPDIPMYLLAQGRFHKNITILVSDDINEGILFLGPDSYGTFPEAVAKILPAASEATANKIISLYPNPSNSTPYTTETEQISKLVADLAFNCNRYALSAAFPDSTYNVLFSIPPGTHGISPTFIFVDSPWPGSEQDLNPQVQKQIRRFIMNFVVTGNPNEADGQGVSKGVEWPVFGSKGMGLGVTGQDMTVVSALGDKEVCDWWRLGLFLT</sequence>
<dbReference type="PANTHER" id="PTHR11559">
    <property type="entry name" value="CARBOXYLESTERASE"/>
    <property type="match status" value="1"/>
</dbReference>
<dbReference type="EMBL" id="JBBBZM010000008">
    <property type="protein sequence ID" value="KAL0639849.1"/>
    <property type="molecule type" value="Genomic_DNA"/>
</dbReference>
<dbReference type="InterPro" id="IPR029058">
    <property type="entry name" value="AB_hydrolase_fold"/>
</dbReference>
<organism evidence="3 4">
    <name type="scientific">Discina gigas</name>
    <dbReference type="NCBI Taxonomy" id="1032678"/>
    <lineage>
        <taxon>Eukaryota</taxon>
        <taxon>Fungi</taxon>
        <taxon>Dikarya</taxon>
        <taxon>Ascomycota</taxon>
        <taxon>Pezizomycotina</taxon>
        <taxon>Pezizomycetes</taxon>
        <taxon>Pezizales</taxon>
        <taxon>Discinaceae</taxon>
        <taxon>Discina</taxon>
    </lineage>
</organism>
<dbReference type="Proteomes" id="UP001447188">
    <property type="component" value="Unassembled WGS sequence"/>
</dbReference>
<feature type="signal peptide" evidence="1">
    <location>
        <begin position="1"/>
        <end position="18"/>
    </location>
</feature>
<name>A0ABR3GVC5_9PEZI</name>
<dbReference type="InterPro" id="IPR050309">
    <property type="entry name" value="Type-B_Carboxylest/Lipase"/>
</dbReference>
<dbReference type="InterPro" id="IPR002018">
    <property type="entry name" value="CarbesteraseB"/>
</dbReference>
<dbReference type="SUPFAM" id="SSF53474">
    <property type="entry name" value="alpha/beta-Hydrolases"/>
    <property type="match status" value="1"/>
</dbReference>
<feature type="domain" description="Carboxylesterase type B" evidence="2">
    <location>
        <begin position="42"/>
        <end position="495"/>
    </location>
</feature>
<evidence type="ECO:0000256" key="1">
    <source>
        <dbReference type="SAM" id="SignalP"/>
    </source>
</evidence>
<protein>
    <recommendedName>
        <fullName evidence="2">Carboxylesterase type B domain-containing protein</fullName>
    </recommendedName>
</protein>
<evidence type="ECO:0000259" key="2">
    <source>
        <dbReference type="Pfam" id="PF00135"/>
    </source>
</evidence>
<gene>
    <name evidence="3" type="ORF">Q9L58_001166</name>
</gene>
<reference evidence="3 4" key="1">
    <citation type="submission" date="2024-02" db="EMBL/GenBank/DDBJ databases">
        <title>Discinaceae phylogenomics.</title>
        <authorList>
            <person name="Dirks A.C."/>
            <person name="James T.Y."/>
        </authorList>
    </citation>
    <scope>NUCLEOTIDE SEQUENCE [LARGE SCALE GENOMIC DNA]</scope>
    <source>
        <strain evidence="3 4">ACD0624</strain>
    </source>
</reference>
<dbReference type="InterPro" id="IPR019819">
    <property type="entry name" value="Carboxylesterase_B_CS"/>
</dbReference>
<comment type="caution">
    <text evidence="3">The sequence shown here is derived from an EMBL/GenBank/DDBJ whole genome shotgun (WGS) entry which is preliminary data.</text>
</comment>
<feature type="chain" id="PRO_5046107881" description="Carboxylesterase type B domain-containing protein" evidence="1">
    <location>
        <begin position="19"/>
        <end position="525"/>
    </location>
</feature>
<proteinExistence type="predicted"/>
<dbReference type="PROSITE" id="PS00941">
    <property type="entry name" value="CARBOXYLESTERASE_B_2"/>
    <property type="match status" value="1"/>
</dbReference>